<dbReference type="RefSeq" id="WP_275305790.1">
    <property type="nucleotide sequence ID" value="NZ_CP095749.1"/>
</dbReference>
<name>A0ABY7ZZE7_9ACTN</name>
<accession>A0ABY7ZZE7</accession>
<evidence type="ECO:0000313" key="2">
    <source>
        <dbReference type="Proteomes" id="UP001218629"/>
    </source>
</evidence>
<protein>
    <submittedName>
        <fullName evidence="1">Uncharacterized protein</fullName>
    </submittedName>
</protein>
<dbReference type="EMBL" id="CP095749">
    <property type="protein sequence ID" value="WEB38049.1"/>
    <property type="molecule type" value="Genomic_DNA"/>
</dbReference>
<organism evidence="1 2">
    <name type="scientific">Streptomyces yunnanensis</name>
    <dbReference type="NCBI Taxonomy" id="156453"/>
    <lineage>
        <taxon>Bacteria</taxon>
        <taxon>Bacillati</taxon>
        <taxon>Actinomycetota</taxon>
        <taxon>Actinomycetes</taxon>
        <taxon>Kitasatosporales</taxon>
        <taxon>Streptomycetaceae</taxon>
        <taxon>Streptomyces</taxon>
    </lineage>
</organism>
<gene>
    <name evidence="1" type="ORF">MOV08_01135</name>
</gene>
<evidence type="ECO:0000313" key="1">
    <source>
        <dbReference type="EMBL" id="WEB38049.1"/>
    </source>
</evidence>
<dbReference type="Proteomes" id="UP001218629">
    <property type="component" value="Chromosome"/>
</dbReference>
<proteinExistence type="predicted"/>
<keyword evidence="2" id="KW-1185">Reference proteome</keyword>
<reference evidence="1 2" key="1">
    <citation type="submission" date="2022-03" db="EMBL/GenBank/DDBJ databases">
        <title>Streptomyces yunnanensis P86,complete genome.</title>
        <authorList>
            <person name="Chen S."/>
            <person name="Zhang Q."/>
        </authorList>
    </citation>
    <scope>NUCLEOTIDE SEQUENCE [LARGE SCALE GENOMIC DNA]</scope>
    <source>
        <strain evidence="1 2">P86</strain>
    </source>
</reference>
<sequence length="52" mass="5803">MSAGTIRPLDPALAREAHDWTSTDRRSKANFAYYARKALRSHPDCVSGQVDL</sequence>